<dbReference type="InterPro" id="IPR000073">
    <property type="entry name" value="AB_hydrolase_1"/>
</dbReference>
<proteinExistence type="predicted"/>
<dbReference type="OrthoDB" id="9808398at2"/>
<dbReference type="InterPro" id="IPR029058">
    <property type="entry name" value="AB_hydrolase_fold"/>
</dbReference>
<evidence type="ECO:0000313" key="2">
    <source>
        <dbReference type="EMBL" id="PYE01430.1"/>
    </source>
</evidence>
<sequence length="326" mass="37062">MQSDIKTESHFKGTPDWGESKNWLYKELRVHFKVIGNPSDPPIVLIHGFGVSSEHWRNNAEVFANKGFRVYGIDLIGFGRSEQNLQGAINSLDNQFWANQVTSFLDEIVDIKKNGKVILIGNSLGALTAITILSQRPELIKTVIAAPLPEPVFINPIKPSFPIWLKKIKNFIIKLFFHLFPLKPLINLISRTKLITFALQSAYCRSITNDNELKRIVTVPARRTNASKALRSMCIGMSNRTYSALGPSIIAKIQNLQNRPPILLIWGKKDKLIPIFLAKKLIKLHPWLKLTVINDAGHCLHDEVPRHFNQIVLKWLENLKFSKQPI</sequence>
<organism evidence="2 3">
    <name type="scientific">Prochlorococcus marinus XMU1408</name>
    <dbReference type="NCBI Taxonomy" id="2213228"/>
    <lineage>
        <taxon>Bacteria</taxon>
        <taxon>Bacillati</taxon>
        <taxon>Cyanobacteriota</taxon>
        <taxon>Cyanophyceae</taxon>
        <taxon>Synechococcales</taxon>
        <taxon>Prochlorococcaceae</taxon>
        <taxon>Prochlorococcus</taxon>
    </lineage>
</organism>
<name>A0A318R3K6_PROMR</name>
<dbReference type="PANTHER" id="PTHR46438">
    <property type="entry name" value="ALPHA/BETA-HYDROLASES SUPERFAMILY PROTEIN"/>
    <property type="match status" value="1"/>
</dbReference>
<dbReference type="Pfam" id="PF00561">
    <property type="entry name" value="Abhydrolase_1"/>
    <property type="match status" value="1"/>
</dbReference>
<dbReference type="InterPro" id="IPR000639">
    <property type="entry name" value="Epox_hydrolase-like"/>
</dbReference>
<dbReference type="EMBL" id="QJUE01000005">
    <property type="protein sequence ID" value="PYE01430.1"/>
    <property type="molecule type" value="Genomic_DNA"/>
</dbReference>
<evidence type="ECO:0000259" key="1">
    <source>
        <dbReference type="Pfam" id="PF00561"/>
    </source>
</evidence>
<dbReference type="Gene3D" id="3.40.50.1820">
    <property type="entry name" value="alpha/beta hydrolase"/>
    <property type="match status" value="1"/>
</dbReference>
<comment type="caution">
    <text evidence="2">The sequence shown here is derived from an EMBL/GenBank/DDBJ whole genome shotgun (WGS) entry which is preliminary data.</text>
</comment>
<dbReference type="GO" id="GO:0016787">
    <property type="term" value="F:hydrolase activity"/>
    <property type="evidence" value="ECO:0007669"/>
    <property type="project" value="UniProtKB-KW"/>
</dbReference>
<accession>A0A318R3K6</accession>
<feature type="domain" description="AB hydrolase-1" evidence="1">
    <location>
        <begin position="41"/>
        <end position="303"/>
    </location>
</feature>
<reference evidence="2 3" key="1">
    <citation type="journal article" date="2018" name="Appl. Environ. Microbiol.">
        <title>Genome rearrangement shapes Prochlorococcus ecological adaptation.</title>
        <authorList>
            <person name="Yan W."/>
            <person name="Wei S."/>
            <person name="Wang Q."/>
            <person name="Xiao X."/>
            <person name="Zeng Q."/>
            <person name="Jiao N."/>
            <person name="Zhang R."/>
        </authorList>
    </citation>
    <scope>NUCLEOTIDE SEQUENCE [LARGE SCALE GENOMIC DNA]</scope>
    <source>
        <strain evidence="2 3">XMU1408</strain>
    </source>
</reference>
<keyword evidence="2" id="KW-0378">Hydrolase</keyword>
<dbReference type="PRINTS" id="PR00111">
    <property type="entry name" value="ABHYDROLASE"/>
</dbReference>
<dbReference type="Proteomes" id="UP000247807">
    <property type="component" value="Unassembled WGS sequence"/>
</dbReference>
<dbReference type="AlphaFoldDB" id="A0A318R3K6"/>
<dbReference type="PRINTS" id="PR00412">
    <property type="entry name" value="EPOXHYDRLASE"/>
</dbReference>
<gene>
    <name evidence="2" type="ORF">DNJ73_06660</name>
</gene>
<protein>
    <submittedName>
        <fullName evidence="2">Alpha/beta hydrolase</fullName>
    </submittedName>
</protein>
<dbReference type="SUPFAM" id="SSF53474">
    <property type="entry name" value="alpha/beta-Hydrolases"/>
    <property type="match status" value="1"/>
</dbReference>
<dbReference type="PANTHER" id="PTHR46438:SF2">
    <property type="entry name" value="ALPHA_BETA-HYDROLASES SUPERFAMILY PROTEIN"/>
    <property type="match status" value="1"/>
</dbReference>
<evidence type="ECO:0000313" key="3">
    <source>
        <dbReference type="Proteomes" id="UP000247807"/>
    </source>
</evidence>